<keyword evidence="2" id="KW-1185">Reference proteome</keyword>
<reference evidence="1 2" key="1">
    <citation type="journal article" date="2022" name="Hortic Res">
        <title>A haplotype resolved chromosomal level avocado genome allows analysis of novel avocado genes.</title>
        <authorList>
            <person name="Nath O."/>
            <person name="Fletcher S.J."/>
            <person name="Hayward A."/>
            <person name="Shaw L.M."/>
            <person name="Masouleh A.K."/>
            <person name="Furtado A."/>
            <person name="Henry R.J."/>
            <person name="Mitter N."/>
        </authorList>
    </citation>
    <scope>NUCLEOTIDE SEQUENCE [LARGE SCALE GENOMIC DNA]</scope>
    <source>
        <strain evidence="2">cv. Hass</strain>
    </source>
</reference>
<dbReference type="EMBL" id="CM056814">
    <property type="protein sequence ID" value="KAJ8626184.1"/>
    <property type="molecule type" value="Genomic_DNA"/>
</dbReference>
<name>A0ACC2KY88_PERAE</name>
<accession>A0ACC2KY88</accession>
<evidence type="ECO:0000313" key="1">
    <source>
        <dbReference type="EMBL" id="KAJ8626184.1"/>
    </source>
</evidence>
<protein>
    <submittedName>
        <fullName evidence="1">Uncharacterized protein</fullName>
    </submittedName>
</protein>
<proteinExistence type="predicted"/>
<evidence type="ECO:0000313" key="2">
    <source>
        <dbReference type="Proteomes" id="UP001234297"/>
    </source>
</evidence>
<gene>
    <name evidence="1" type="ORF">MRB53_019491</name>
</gene>
<comment type="caution">
    <text evidence="1">The sequence shown here is derived from an EMBL/GenBank/DDBJ whole genome shotgun (WGS) entry which is preliminary data.</text>
</comment>
<organism evidence="1 2">
    <name type="scientific">Persea americana</name>
    <name type="common">Avocado</name>
    <dbReference type="NCBI Taxonomy" id="3435"/>
    <lineage>
        <taxon>Eukaryota</taxon>
        <taxon>Viridiplantae</taxon>
        <taxon>Streptophyta</taxon>
        <taxon>Embryophyta</taxon>
        <taxon>Tracheophyta</taxon>
        <taxon>Spermatophyta</taxon>
        <taxon>Magnoliopsida</taxon>
        <taxon>Magnoliidae</taxon>
        <taxon>Laurales</taxon>
        <taxon>Lauraceae</taxon>
        <taxon>Persea</taxon>
    </lineage>
</organism>
<dbReference type="Proteomes" id="UP001234297">
    <property type="component" value="Chromosome 6"/>
</dbReference>
<sequence length="151" mass="16766">MVGQIMFKEDKVLALCVWAKNCWFLVHGCVVVVVIVTGACAASDEPACFAAFMWIVRQIPTFSRVPFLGHSASPPPPCCSMLPSHSIVQVTPLCLAKSTPTRVSNQPNYPPHACWLTFEPKLSNLKYYYSFPEEKEEVNVDDDDEMAVLIG</sequence>